<keyword evidence="2" id="KW-1185">Reference proteome</keyword>
<dbReference type="Proteomes" id="UP000199632">
    <property type="component" value="Unassembled WGS sequence"/>
</dbReference>
<dbReference type="OrthoDB" id="3357393at2"/>
<evidence type="ECO:0000313" key="1">
    <source>
        <dbReference type="EMBL" id="SDY55327.1"/>
    </source>
</evidence>
<organism evidence="1 2">
    <name type="scientific">Asanoa ishikariensis</name>
    <dbReference type="NCBI Taxonomy" id="137265"/>
    <lineage>
        <taxon>Bacteria</taxon>
        <taxon>Bacillati</taxon>
        <taxon>Actinomycetota</taxon>
        <taxon>Actinomycetes</taxon>
        <taxon>Micromonosporales</taxon>
        <taxon>Micromonosporaceae</taxon>
        <taxon>Asanoa</taxon>
    </lineage>
</organism>
<dbReference type="AlphaFoldDB" id="A0A1H3KT10"/>
<reference evidence="2" key="1">
    <citation type="submission" date="2016-10" db="EMBL/GenBank/DDBJ databases">
        <authorList>
            <person name="Varghese N."/>
            <person name="Submissions S."/>
        </authorList>
    </citation>
    <scope>NUCLEOTIDE SEQUENCE [LARGE SCALE GENOMIC DNA]</scope>
    <source>
        <strain evidence="2">DSM 44718</strain>
    </source>
</reference>
<evidence type="ECO:0000313" key="2">
    <source>
        <dbReference type="Proteomes" id="UP000199632"/>
    </source>
</evidence>
<dbReference type="EMBL" id="FNQB01000001">
    <property type="protein sequence ID" value="SDY55327.1"/>
    <property type="molecule type" value="Genomic_DNA"/>
</dbReference>
<sequence>MGDKFESGNKELDAQVETYKRIDQDTVEVRLKDGSILTVDNNGDRINTHVDRPFALDMALNQANVGTSRPDVAPAGLTEAAPGGKTGVDLASLETTQKWLRERAAYLGRLYYAMPGILEKIDGPASGGTSTLGGHRGAELVHGKHTMVYNTFRNGLKGIIEQLHDTADALGKIKENYAAAEERNALTAQQWQSIFDKAAVKEHQI</sequence>
<name>A0A1H3KT10_9ACTN</name>
<dbReference type="STRING" id="137265.SAMN05421684_0325"/>
<gene>
    <name evidence="1" type="ORF">SAMN05421684_0325</name>
</gene>
<protein>
    <submittedName>
        <fullName evidence="1">Uncharacterized protein</fullName>
    </submittedName>
</protein>
<proteinExistence type="predicted"/>
<dbReference type="RefSeq" id="WP_090786291.1">
    <property type="nucleotide sequence ID" value="NZ_BOND01000030.1"/>
</dbReference>
<accession>A0A1H3KT10</accession>